<dbReference type="Proteomes" id="UP000269945">
    <property type="component" value="Unassembled WGS sequence"/>
</dbReference>
<keyword evidence="1" id="KW-1133">Transmembrane helix</keyword>
<accession>A0A9X9PTK0</accession>
<evidence type="ECO:0000313" key="2">
    <source>
        <dbReference type="EMBL" id="VCW56971.1"/>
    </source>
</evidence>
<keyword evidence="1" id="KW-0472">Membrane</keyword>
<dbReference type="AlphaFoldDB" id="A0A9X9PTK0"/>
<name>A0A9X9PTK0_GULGU</name>
<proteinExistence type="predicted"/>
<evidence type="ECO:0000256" key="1">
    <source>
        <dbReference type="SAM" id="Phobius"/>
    </source>
</evidence>
<reference evidence="2 3" key="1">
    <citation type="submission" date="2018-10" db="EMBL/GenBank/DDBJ databases">
        <authorList>
            <person name="Ekblom R."/>
            <person name="Jareborg N."/>
        </authorList>
    </citation>
    <scope>NUCLEOTIDE SEQUENCE [LARGE SCALE GENOMIC DNA]</scope>
    <source>
        <tissue evidence="2">Muscle</tissue>
    </source>
</reference>
<feature type="transmembrane region" description="Helical" evidence="1">
    <location>
        <begin position="35"/>
        <end position="54"/>
    </location>
</feature>
<dbReference type="EMBL" id="CYRY02001030">
    <property type="protein sequence ID" value="VCW56971.1"/>
    <property type="molecule type" value="Genomic_DNA"/>
</dbReference>
<organism evidence="2 3">
    <name type="scientific">Gulo gulo</name>
    <name type="common">Wolverine</name>
    <name type="synonym">Gluton</name>
    <dbReference type="NCBI Taxonomy" id="48420"/>
    <lineage>
        <taxon>Eukaryota</taxon>
        <taxon>Metazoa</taxon>
        <taxon>Chordata</taxon>
        <taxon>Craniata</taxon>
        <taxon>Vertebrata</taxon>
        <taxon>Euteleostomi</taxon>
        <taxon>Mammalia</taxon>
        <taxon>Eutheria</taxon>
        <taxon>Laurasiatheria</taxon>
        <taxon>Carnivora</taxon>
        <taxon>Caniformia</taxon>
        <taxon>Musteloidea</taxon>
        <taxon>Mustelidae</taxon>
        <taxon>Guloninae</taxon>
        <taxon>Gulo</taxon>
    </lineage>
</organism>
<gene>
    <name evidence="2" type="ORF">BN2614_LOCUS1</name>
</gene>
<keyword evidence="1" id="KW-0812">Transmembrane</keyword>
<protein>
    <submittedName>
        <fullName evidence="2">Uncharacterized protein</fullName>
    </submittedName>
</protein>
<keyword evidence="3" id="KW-1185">Reference proteome</keyword>
<sequence>MPCFKQPTHFQSLILLQWPLSYLAIFWILQPLFISLLFTSLWPLPVLYFTWFFLDWKTPEQGKTHRPRKNTA</sequence>
<evidence type="ECO:0000313" key="3">
    <source>
        <dbReference type="Proteomes" id="UP000269945"/>
    </source>
</evidence>
<comment type="caution">
    <text evidence="2">The sequence shown here is derived from an EMBL/GenBank/DDBJ whole genome shotgun (WGS) entry which is preliminary data.</text>
</comment>